<keyword evidence="3 5" id="KW-0413">Isomerase</keyword>
<accession>A0ABV8WXC4</accession>
<dbReference type="SUPFAM" id="SSF55120">
    <property type="entry name" value="Pseudouridine synthase"/>
    <property type="match status" value="1"/>
</dbReference>
<dbReference type="Proteomes" id="UP001595882">
    <property type="component" value="Unassembled WGS sequence"/>
</dbReference>
<comment type="function">
    <text evidence="3">Responsible for synthesis of pseudouridine from uracil.</text>
</comment>
<dbReference type="InterPro" id="IPR050188">
    <property type="entry name" value="RluA_PseudoU_synthase"/>
</dbReference>
<evidence type="ECO:0000256" key="1">
    <source>
        <dbReference type="ARBA" id="ARBA00000073"/>
    </source>
</evidence>
<comment type="similarity">
    <text evidence="2 3">Belongs to the pseudouridine synthase RluA family.</text>
</comment>
<dbReference type="InterPro" id="IPR006224">
    <property type="entry name" value="PsdUridine_synth_RluA-like_CS"/>
</dbReference>
<dbReference type="EC" id="5.4.99.-" evidence="3"/>
<feature type="domain" description="Pseudouridine synthase RsuA/RluA-like" evidence="4">
    <location>
        <begin position="86"/>
        <end position="235"/>
    </location>
</feature>
<keyword evidence="6" id="KW-1185">Reference proteome</keyword>
<dbReference type="GO" id="GO:0016853">
    <property type="term" value="F:isomerase activity"/>
    <property type="evidence" value="ECO:0007669"/>
    <property type="project" value="UniProtKB-KW"/>
</dbReference>
<evidence type="ECO:0000313" key="6">
    <source>
        <dbReference type="Proteomes" id="UP001595882"/>
    </source>
</evidence>
<sequence>MKWIISKHHENLLLREYLIEVRGFSKRTLATVKHKGGKILVNDVPKTVRYVLAESDMVEVIFPPEKRSEFMVPEKIPLSIIFEDDDVLVINKPPNMATIPSLHHPHNTLANAVLFHYDQQRLPYTVHVVTRLDRDTSGLLLIAKHRHSHAIMFREQQSGNVNRKYQAVVAGKPEPAEGKISKPIARAPNSILKRMVDPKGQEAITNYRVLEKWGSYSLVKIQLETGRTHQIRVHMTDIGHPLAGDSLYGGNLEYINRQALHCTDLAFYHPMTKERMSFSLPLAADIAKIKEAVH</sequence>
<dbReference type="InterPro" id="IPR006145">
    <property type="entry name" value="PsdUridine_synth_RsuA/RluA"/>
</dbReference>
<comment type="catalytic activity">
    <reaction evidence="1 3">
        <text>a uridine in RNA = a pseudouridine in RNA</text>
        <dbReference type="Rhea" id="RHEA:48348"/>
        <dbReference type="Rhea" id="RHEA-COMP:12068"/>
        <dbReference type="Rhea" id="RHEA-COMP:12069"/>
        <dbReference type="ChEBI" id="CHEBI:65314"/>
        <dbReference type="ChEBI" id="CHEBI:65315"/>
    </reaction>
</comment>
<evidence type="ECO:0000259" key="4">
    <source>
        <dbReference type="Pfam" id="PF00849"/>
    </source>
</evidence>
<dbReference type="NCBIfam" id="TIGR00005">
    <property type="entry name" value="rluA_subfam"/>
    <property type="match status" value="1"/>
</dbReference>
<dbReference type="InterPro" id="IPR006225">
    <property type="entry name" value="PsdUridine_synth_RluC/D"/>
</dbReference>
<name>A0ABV8WXC4_9BACI</name>
<dbReference type="PANTHER" id="PTHR21600:SF35">
    <property type="entry name" value="PSEUDOURIDINE SYNTHASE"/>
    <property type="match status" value="1"/>
</dbReference>
<evidence type="ECO:0000256" key="3">
    <source>
        <dbReference type="RuleBase" id="RU362028"/>
    </source>
</evidence>
<protein>
    <recommendedName>
        <fullName evidence="3">Pseudouridine synthase</fullName>
        <ecNumber evidence="3">5.4.99.-</ecNumber>
    </recommendedName>
</protein>
<dbReference type="RefSeq" id="WP_390251621.1">
    <property type="nucleotide sequence ID" value="NZ_JBHSDT010000004.1"/>
</dbReference>
<dbReference type="PROSITE" id="PS01129">
    <property type="entry name" value="PSI_RLU"/>
    <property type="match status" value="1"/>
</dbReference>
<dbReference type="EMBL" id="JBHSDT010000004">
    <property type="protein sequence ID" value="MFC4403261.1"/>
    <property type="molecule type" value="Genomic_DNA"/>
</dbReference>
<comment type="caution">
    <text evidence="5">The sequence shown here is derived from an EMBL/GenBank/DDBJ whole genome shotgun (WGS) entry which is preliminary data.</text>
</comment>
<dbReference type="Gene3D" id="3.30.2350.10">
    <property type="entry name" value="Pseudouridine synthase"/>
    <property type="match status" value="1"/>
</dbReference>
<dbReference type="PANTHER" id="PTHR21600">
    <property type="entry name" value="MITOCHONDRIAL RNA PSEUDOURIDINE SYNTHASE"/>
    <property type="match status" value="1"/>
</dbReference>
<evidence type="ECO:0000256" key="2">
    <source>
        <dbReference type="ARBA" id="ARBA00010876"/>
    </source>
</evidence>
<dbReference type="InterPro" id="IPR020103">
    <property type="entry name" value="PsdUridine_synth_cat_dom_sf"/>
</dbReference>
<proteinExistence type="inferred from homology"/>
<reference evidence="6" key="1">
    <citation type="journal article" date="2019" name="Int. J. Syst. Evol. Microbiol.">
        <title>The Global Catalogue of Microorganisms (GCM) 10K type strain sequencing project: providing services to taxonomists for standard genome sequencing and annotation.</title>
        <authorList>
            <consortium name="The Broad Institute Genomics Platform"/>
            <consortium name="The Broad Institute Genome Sequencing Center for Infectious Disease"/>
            <person name="Wu L."/>
            <person name="Ma J."/>
        </authorList>
    </citation>
    <scope>NUCLEOTIDE SEQUENCE [LARGE SCALE GENOMIC DNA]</scope>
    <source>
        <strain evidence="6">CCUG 37865</strain>
    </source>
</reference>
<evidence type="ECO:0000313" key="5">
    <source>
        <dbReference type="EMBL" id="MFC4403261.1"/>
    </source>
</evidence>
<dbReference type="CDD" id="cd02869">
    <property type="entry name" value="PseudoU_synth_RluA_like"/>
    <property type="match status" value="1"/>
</dbReference>
<organism evidence="5 6">
    <name type="scientific">Gracilibacillus xinjiangensis</name>
    <dbReference type="NCBI Taxonomy" id="1193282"/>
    <lineage>
        <taxon>Bacteria</taxon>
        <taxon>Bacillati</taxon>
        <taxon>Bacillota</taxon>
        <taxon>Bacilli</taxon>
        <taxon>Bacillales</taxon>
        <taxon>Bacillaceae</taxon>
        <taxon>Gracilibacillus</taxon>
    </lineage>
</organism>
<gene>
    <name evidence="5" type="ORF">ACFOY7_09235</name>
</gene>
<dbReference type="Pfam" id="PF00849">
    <property type="entry name" value="PseudoU_synth_2"/>
    <property type="match status" value="1"/>
</dbReference>